<dbReference type="SUPFAM" id="SSF46785">
    <property type="entry name" value="Winged helix' DNA-binding domain"/>
    <property type="match status" value="1"/>
</dbReference>
<dbReference type="PANTHER" id="PTHR10317">
    <property type="entry name" value="EUKARYOTIC TRANSLATION INITIATION FACTOR 3 SUBUNIT E"/>
    <property type="match status" value="1"/>
</dbReference>
<dbReference type="PIRSF" id="PIRSF016255">
    <property type="entry name" value="eIF3e_su6"/>
    <property type="match status" value="1"/>
</dbReference>
<dbReference type="WBParaSite" id="GPLIN_000052700">
    <property type="protein sequence ID" value="GPLIN_000052700"/>
    <property type="gene ID" value="GPLIN_000052700"/>
</dbReference>
<evidence type="ECO:0000256" key="5">
    <source>
        <dbReference type="HAMAP-Rule" id="MF_03004"/>
    </source>
</evidence>
<protein>
    <recommendedName>
        <fullName evidence="5 6">Eukaryotic translation initiation factor 3 subunit E</fullName>
        <shortName evidence="5">eIF3e</shortName>
    </recommendedName>
    <alternativeName>
        <fullName evidence="5">Eukaryotic translation initiation factor 3 subunit 6</fullName>
    </alternativeName>
</protein>
<comment type="subcellular location">
    <subcellularLocation>
        <location evidence="5 6">Cytoplasm</location>
    </subcellularLocation>
</comment>
<dbReference type="SMART" id="SM01186">
    <property type="entry name" value="eIF3_N"/>
    <property type="match status" value="1"/>
</dbReference>
<evidence type="ECO:0000256" key="3">
    <source>
        <dbReference type="ARBA" id="ARBA00022917"/>
    </source>
</evidence>
<comment type="function">
    <text evidence="5">Component of the eukaryotic translation initiation factor 3 (eIF-3) complex, which is involved in protein synthesis of a specialized repertoire of mRNAs and, together with other initiation factors, stimulates binding of mRNA and methionyl-tRNAi to the 40S ribosome. The eIF-3 complex specifically targets and initiates translation of a subset of mRNAs involved in cell proliferation.</text>
</comment>
<dbReference type="InterPro" id="IPR036390">
    <property type="entry name" value="WH_DNA-bd_sf"/>
</dbReference>
<reference evidence="8" key="1">
    <citation type="submission" date="2013-12" db="EMBL/GenBank/DDBJ databases">
        <authorList>
            <person name="Aslett M."/>
        </authorList>
    </citation>
    <scope>NUCLEOTIDE SEQUENCE [LARGE SCALE GENOMIC DNA]</scope>
    <source>
        <strain evidence="8">Lindley</strain>
    </source>
</reference>
<dbReference type="InterPro" id="IPR016650">
    <property type="entry name" value="eIF3e"/>
</dbReference>
<comment type="similarity">
    <text evidence="5 6">Belongs to the eIF-3 subunit E family.</text>
</comment>
<reference evidence="9" key="3">
    <citation type="submission" date="2016-06" db="UniProtKB">
        <authorList>
            <consortium name="WormBaseParasite"/>
        </authorList>
    </citation>
    <scope>IDENTIFICATION</scope>
</reference>
<dbReference type="InterPro" id="IPR000717">
    <property type="entry name" value="PCI_dom"/>
</dbReference>
<evidence type="ECO:0000256" key="6">
    <source>
        <dbReference type="PIRNR" id="PIRNR016255"/>
    </source>
</evidence>
<evidence type="ECO:0000313" key="9">
    <source>
        <dbReference type="WBParaSite" id="GPLIN_000052700"/>
    </source>
</evidence>
<organism evidence="8 9">
    <name type="scientific">Globodera pallida</name>
    <name type="common">Potato cyst nematode worm</name>
    <name type="synonym">Heterodera pallida</name>
    <dbReference type="NCBI Taxonomy" id="36090"/>
    <lineage>
        <taxon>Eukaryota</taxon>
        <taxon>Metazoa</taxon>
        <taxon>Ecdysozoa</taxon>
        <taxon>Nematoda</taxon>
        <taxon>Chromadorea</taxon>
        <taxon>Rhabditida</taxon>
        <taxon>Tylenchina</taxon>
        <taxon>Tylenchomorpha</taxon>
        <taxon>Tylenchoidea</taxon>
        <taxon>Heteroderidae</taxon>
        <taxon>Heteroderinae</taxon>
        <taxon>Globodera</taxon>
    </lineage>
</organism>
<evidence type="ECO:0000313" key="8">
    <source>
        <dbReference type="Proteomes" id="UP000050741"/>
    </source>
</evidence>
<sequence length="428" mass="50451">MAEYDLIKRLIPFFDLHLVIPLLEYIEQRKIYDEESFKKVHLAVLQKTNMIDSLIEGWGKDEGLLEQFQMKKQQVLEERERLKAACNPAIEILDRDDVKEMTESTTRDREGNNKVLEYIDQRYGFKMEMLDSLYKYGKFLYECGNYLAASTYLDFYRNLIPQYDPNYLNAQYGKLASEILLQSWDHAKDDLNRLRAYVDSEPFVSELELLQHRAWILHWSLYIYFNCPKGRDEILCPHLLRYVAVSVITSKNKQKASLKDLVKTIEAERCNYQDPVTEFLSCLYIDFDFDAAQTKLRECESVLSNDFFLVGCLDDFRESARLLIFEMFCRIHQCIGLEMLANRLNMDKTDAERWIVNLIRTYRIEGAKIDSQSGQVVMGAKPISIHEQVMENTKRMTFRSQQVALQLEKLRVDSRKGGTWKRGEREIM</sequence>
<keyword evidence="3 5" id="KW-0648">Protein biosynthesis</keyword>
<evidence type="ECO:0000259" key="7">
    <source>
        <dbReference type="PROSITE" id="PS50250"/>
    </source>
</evidence>
<comment type="subunit">
    <text evidence="4">Component of the eukaryotic translation initiation factor 3 (eIF-3) complex. The eIF-3 complex interacts with pix. Interacts with mxt.</text>
</comment>
<name>A0A183BIU8_GLOPA</name>
<proteinExistence type="inferred from homology"/>
<dbReference type="GO" id="GO:0001732">
    <property type="term" value="P:formation of cytoplasmic translation initiation complex"/>
    <property type="evidence" value="ECO:0007669"/>
    <property type="project" value="UniProtKB-UniRule"/>
</dbReference>
<dbReference type="Pfam" id="PF01399">
    <property type="entry name" value="PCI"/>
    <property type="match status" value="1"/>
</dbReference>
<reference evidence="8" key="2">
    <citation type="submission" date="2014-05" db="EMBL/GenBank/DDBJ databases">
        <title>The genome and life-stage specific transcriptomes of Globodera pallida elucidate key aspects of plant parasitism by a cyst nematode.</title>
        <authorList>
            <person name="Cotton J.A."/>
            <person name="Lilley C.J."/>
            <person name="Jones L.M."/>
            <person name="Kikuchi T."/>
            <person name="Reid A.J."/>
            <person name="Thorpe P."/>
            <person name="Tsai I.J."/>
            <person name="Beasley H."/>
            <person name="Blok V."/>
            <person name="Cock P.J.A."/>
            <person name="Van den Akker S.E."/>
            <person name="Holroyd N."/>
            <person name="Hunt M."/>
            <person name="Mantelin S."/>
            <person name="Naghra H."/>
            <person name="Pain A."/>
            <person name="Palomares-Rius J.E."/>
            <person name="Zarowiecki M."/>
            <person name="Berriman M."/>
            <person name="Jones J.T."/>
            <person name="Urwin P.E."/>
        </authorList>
    </citation>
    <scope>NUCLEOTIDE SEQUENCE [LARGE SCALE GENOMIC DNA]</scope>
    <source>
        <strain evidence="8">Lindley</strain>
    </source>
</reference>
<dbReference type="GO" id="GO:0003743">
    <property type="term" value="F:translation initiation factor activity"/>
    <property type="evidence" value="ECO:0007669"/>
    <property type="project" value="UniProtKB-UniRule"/>
</dbReference>
<keyword evidence="8" id="KW-1185">Reference proteome</keyword>
<dbReference type="HAMAP" id="MF_03004">
    <property type="entry name" value="eIF3e"/>
    <property type="match status" value="1"/>
</dbReference>
<dbReference type="PROSITE" id="PS50250">
    <property type="entry name" value="PCI"/>
    <property type="match status" value="1"/>
</dbReference>
<dbReference type="InterPro" id="IPR019010">
    <property type="entry name" value="eIF3e_N"/>
</dbReference>
<dbReference type="Pfam" id="PF09440">
    <property type="entry name" value="eIF3_N"/>
    <property type="match status" value="1"/>
</dbReference>
<dbReference type="SMART" id="SM00088">
    <property type="entry name" value="PINT"/>
    <property type="match status" value="1"/>
</dbReference>
<dbReference type="Proteomes" id="UP000050741">
    <property type="component" value="Unassembled WGS sequence"/>
</dbReference>
<keyword evidence="1 5" id="KW-0963">Cytoplasm</keyword>
<keyword evidence="2 5" id="KW-0396">Initiation factor</keyword>
<accession>A0A183BIU8</accession>
<dbReference type="AlphaFoldDB" id="A0A183BIU8"/>
<feature type="domain" description="PCI" evidence="7">
    <location>
        <begin position="211"/>
        <end position="382"/>
    </location>
</feature>
<evidence type="ECO:0000256" key="4">
    <source>
        <dbReference type="ARBA" id="ARBA00047068"/>
    </source>
</evidence>
<dbReference type="GO" id="GO:0033290">
    <property type="term" value="C:eukaryotic 48S preinitiation complex"/>
    <property type="evidence" value="ECO:0007669"/>
    <property type="project" value="UniProtKB-UniRule"/>
</dbReference>
<evidence type="ECO:0000256" key="2">
    <source>
        <dbReference type="ARBA" id="ARBA00022540"/>
    </source>
</evidence>
<dbReference type="GO" id="GO:0071540">
    <property type="term" value="C:eukaryotic translation initiation factor 3 complex, eIF3e"/>
    <property type="evidence" value="ECO:0007669"/>
    <property type="project" value="UniProtKB-UniRule"/>
</dbReference>
<dbReference type="GO" id="GO:0016282">
    <property type="term" value="C:eukaryotic 43S preinitiation complex"/>
    <property type="evidence" value="ECO:0007669"/>
    <property type="project" value="UniProtKB-UniRule"/>
</dbReference>
<dbReference type="CDD" id="cd21378">
    <property type="entry name" value="eIF3E"/>
    <property type="match status" value="1"/>
</dbReference>
<evidence type="ECO:0000256" key="1">
    <source>
        <dbReference type="ARBA" id="ARBA00022490"/>
    </source>
</evidence>